<dbReference type="EMBL" id="VDLX02000012">
    <property type="protein sequence ID" value="KAB8191577.1"/>
    <property type="molecule type" value="Genomic_DNA"/>
</dbReference>
<dbReference type="InterPro" id="IPR027417">
    <property type="entry name" value="P-loop_NTPase"/>
</dbReference>
<evidence type="ECO:0000313" key="1">
    <source>
        <dbReference type="EMBL" id="KAB8191577.1"/>
    </source>
</evidence>
<sequence length="301" mass="34394">MTNPIHLPSPDGTPYRGPLLLFDDRVDHLPLFAFIDGMREMYERFDSSVTNERIRSKGHLITVLGPRGVGKSTFIQQCAYLLAHERQLERATVFYYGQAIGHKECTNFDQMALWLARQMHVLLEEEEWTVREDVDKLRENTDDPSVAYARIRDLLEERDAVAVVILPEKLDVQWVRGFQELARKRMVFFAEASTDDPDTIAGSFGVHPTCYTIFLPLGLLDGKGNDIKAILTSRQIPLGDEAKGWIAEAVRPFQTADQALEELTILFTEIGQAEITQERLNAYRERAMRRLLAKLVKDSRS</sequence>
<dbReference type="RefSeq" id="WP_139634078.1">
    <property type="nucleotide sequence ID" value="NZ_CP045572.1"/>
</dbReference>
<organism evidence="1 2">
    <name type="scientific">Nonomuraea phyllanthi</name>
    <dbReference type="NCBI Taxonomy" id="2219224"/>
    <lineage>
        <taxon>Bacteria</taxon>
        <taxon>Bacillati</taxon>
        <taxon>Actinomycetota</taxon>
        <taxon>Actinomycetes</taxon>
        <taxon>Streptosporangiales</taxon>
        <taxon>Streptosporangiaceae</taxon>
        <taxon>Nonomuraea</taxon>
    </lineage>
</organism>
<accession>A0A5C4W4C4</accession>
<proteinExistence type="predicted"/>
<dbReference type="OrthoDB" id="4176703at2"/>
<accession>A0A5P9Z3U9</accession>
<reference evidence="1 2" key="1">
    <citation type="submission" date="2019-10" db="EMBL/GenBank/DDBJ databases">
        <title>Nonomuraea sp. nov., isolated from Phyllanthus amarus.</title>
        <authorList>
            <person name="Klykleung N."/>
            <person name="Tanasupawat S."/>
        </authorList>
    </citation>
    <scope>NUCLEOTIDE SEQUENCE [LARGE SCALE GENOMIC DNA]</scope>
    <source>
        <strain evidence="1 2">PA1-10</strain>
    </source>
</reference>
<dbReference type="Proteomes" id="UP000312512">
    <property type="component" value="Unassembled WGS sequence"/>
</dbReference>
<comment type="caution">
    <text evidence="1">The sequence shown here is derived from an EMBL/GenBank/DDBJ whole genome shotgun (WGS) entry which is preliminary data.</text>
</comment>
<gene>
    <name evidence="1" type="ORF">FH608_030470</name>
</gene>
<name>A0A5C4W4C4_9ACTN</name>
<dbReference type="Gene3D" id="3.40.50.300">
    <property type="entry name" value="P-loop containing nucleotide triphosphate hydrolases"/>
    <property type="match status" value="1"/>
</dbReference>
<evidence type="ECO:0000313" key="2">
    <source>
        <dbReference type="Proteomes" id="UP000312512"/>
    </source>
</evidence>
<dbReference type="AlphaFoldDB" id="A0A5C4W4C4"/>
<protein>
    <submittedName>
        <fullName evidence="1">Uncharacterized protein</fullName>
    </submittedName>
</protein>
<dbReference type="SUPFAM" id="SSF52540">
    <property type="entry name" value="P-loop containing nucleoside triphosphate hydrolases"/>
    <property type="match status" value="1"/>
</dbReference>
<keyword evidence="2" id="KW-1185">Reference proteome</keyword>